<feature type="region of interest" description="Disordered" evidence="1">
    <location>
        <begin position="68"/>
        <end position="93"/>
    </location>
</feature>
<organism evidence="2 3">
    <name type="scientific">Microbotryum silenes-dioicae</name>
    <dbReference type="NCBI Taxonomy" id="796604"/>
    <lineage>
        <taxon>Eukaryota</taxon>
        <taxon>Fungi</taxon>
        <taxon>Dikarya</taxon>
        <taxon>Basidiomycota</taxon>
        <taxon>Pucciniomycotina</taxon>
        <taxon>Microbotryomycetes</taxon>
        <taxon>Microbotryales</taxon>
        <taxon>Microbotryaceae</taxon>
        <taxon>Microbotryum</taxon>
    </lineage>
</organism>
<keyword evidence="3" id="KW-1185">Reference proteome</keyword>
<accession>A0A2X0LQY9</accession>
<protein>
    <submittedName>
        <fullName evidence="2">BQ5605_C013g07122 protein</fullName>
    </submittedName>
</protein>
<name>A0A2X0LQY9_9BASI</name>
<dbReference type="Proteomes" id="UP000249464">
    <property type="component" value="Unassembled WGS sequence"/>
</dbReference>
<evidence type="ECO:0000256" key="1">
    <source>
        <dbReference type="SAM" id="MobiDB-lite"/>
    </source>
</evidence>
<gene>
    <name evidence="2" type="primary">BQ5605_C013g07122</name>
    <name evidence="2" type="ORF">BQ5605_C013G07122</name>
</gene>
<evidence type="ECO:0000313" key="3">
    <source>
        <dbReference type="Proteomes" id="UP000249464"/>
    </source>
</evidence>
<reference evidence="2 3" key="1">
    <citation type="submission" date="2016-11" db="EMBL/GenBank/DDBJ databases">
        <authorList>
            <person name="Jaros S."/>
            <person name="Januszkiewicz K."/>
            <person name="Wedrychowicz H."/>
        </authorList>
    </citation>
    <scope>NUCLEOTIDE SEQUENCE [LARGE SCALE GENOMIC DNA]</scope>
</reference>
<dbReference type="EMBL" id="FQNC01000013">
    <property type="protein sequence ID" value="SGY14837.1"/>
    <property type="molecule type" value="Genomic_DNA"/>
</dbReference>
<dbReference type="AlphaFoldDB" id="A0A2X0LQY9"/>
<proteinExistence type="predicted"/>
<evidence type="ECO:0000313" key="2">
    <source>
        <dbReference type="EMBL" id="SGY14837.1"/>
    </source>
</evidence>
<sequence length="93" mass="10110">MYNKAGKTKTNKQTVLYDHTSPLVSSLSYRLWPLLPDCSSSWVVIPPRPGSSNRALISCKASPFVSGKSQYANRKPTNEIAAKSKNAPPGVMS</sequence>